<feature type="compositionally biased region" description="Basic residues" evidence="7">
    <location>
        <begin position="505"/>
        <end position="514"/>
    </location>
</feature>
<evidence type="ECO:0000313" key="8">
    <source>
        <dbReference type="EMBL" id="WPH01616.1"/>
    </source>
</evidence>
<dbReference type="PANTHER" id="PTHR18763">
    <property type="entry name" value="WD-REPEAT PROTEIN 18"/>
    <property type="match status" value="1"/>
</dbReference>
<keyword evidence="9" id="KW-1185">Reference proteome</keyword>
<evidence type="ECO:0000256" key="3">
    <source>
        <dbReference type="ARBA" id="ARBA00022574"/>
    </source>
</evidence>
<organism evidence="8 9">
    <name type="scientific">Acrodontium crateriforme</name>
    <dbReference type="NCBI Taxonomy" id="150365"/>
    <lineage>
        <taxon>Eukaryota</taxon>
        <taxon>Fungi</taxon>
        <taxon>Dikarya</taxon>
        <taxon>Ascomycota</taxon>
        <taxon>Pezizomycotina</taxon>
        <taxon>Dothideomycetes</taxon>
        <taxon>Dothideomycetidae</taxon>
        <taxon>Mycosphaerellales</taxon>
        <taxon>Teratosphaeriaceae</taxon>
        <taxon>Acrodontium</taxon>
    </lineage>
</organism>
<evidence type="ECO:0000256" key="7">
    <source>
        <dbReference type="SAM" id="MobiDB-lite"/>
    </source>
</evidence>
<reference evidence="8 9" key="1">
    <citation type="submission" date="2023-11" db="EMBL/GenBank/DDBJ databases">
        <title>An acidophilic fungus is an integral part of prey digestion in a carnivorous sundew plant.</title>
        <authorList>
            <person name="Tsai I.J."/>
        </authorList>
    </citation>
    <scope>NUCLEOTIDE SEQUENCE [LARGE SCALE GENOMIC DNA]</scope>
    <source>
        <strain evidence="8">169a</strain>
    </source>
</reference>
<protein>
    <recommendedName>
        <fullName evidence="6">Pre-rRNA-processing protein IPI3</fullName>
    </recommendedName>
</protein>
<accession>A0AAQ3M815</accession>
<dbReference type="SMART" id="SM00320">
    <property type="entry name" value="WD40"/>
    <property type="match status" value="6"/>
</dbReference>
<feature type="repeat" description="WD" evidence="5">
    <location>
        <begin position="177"/>
        <end position="221"/>
    </location>
</feature>
<keyword evidence="6" id="KW-0698">rRNA processing</keyword>
<evidence type="ECO:0000313" key="9">
    <source>
        <dbReference type="Proteomes" id="UP001303373"/>
    </source>
</evidence>
<evidence type="ECO:0000256" key="4">
    <source>
        <dbReference type="ARBA" id="ARBA00022737"/>
    </source>
</evidence>
<comment type="function">
    <text evidence="1 6">Component of the RIX1 complex required for processing of ITS2 sequences from 35S pre-rRNA.</text>
</comment>
<evidence type="ECO:0000256" key="6">
    <source>
        <dbReference type="RuleBase" id="RU369067"/>
    </source>
</evidence>
<evidence type="ECO:0000256" key="1">
    <source>
        <dbReference type="ARBA" id="ARBA00002355"/>
    </source>
</evidence>
<dbReference type="InterPro" id="IPR001680">
    <property type="entry name" value="WD40_rpt"/>
</dbReference>
<dbReference type="Proteomes" id="UP001303373">
    <property type="component" value="Chromosome 6"/>
</dbReference>
<dbReference type="InterPro" id="IPR036322">
    <property type="entry name" value="WD40_repeat_dom_sf"/>
</dbReference>
<dbReference type="AlphaFoldDB" id="A0AAQ3M815"/>
<keyword evidence="6" id="KW-0539">Nucleus</keyword>
<evidence type="ECO:0000256" key="5">
    <source>
        <dbReference type="PROSITE-ProRule" id="PRU00221"/>
    </source>
</evidence>
<dbReference type="PROSITE" id="PS50294">
    <property type="entry name" value="WD_REPEATS_REGION"/>
    <property type="match status" value="1"/>
</dbReference>
<dbReference type="Pfam" id="PF00400">
    <property type="entry name" value="WD40"/>
    <property type="match status" value="2"/>
</dbReference>
<proteinExistence type="inferred from homology"/>
<keyword evidence="4" id="KW-0677">Repeat</keyword>
<dbReference type="GO" id="GO:0006364">
    <property type="term" value="P:rRNA processing"/>
    <property type="evidence" value="ECO:0007669"/>
    <property type="project" value="UniProtKB-UniRule"/>
</dbReference>
<dbReference type="PANTHER" id="PTHR18763:SF0">
    <property type="entry name" value="WD REPEAT-CONTAINING PROTEIN 18"/>
    <property type="match status" value="1"/>
</dbReference>
<dbReference type="Gene3D" id="2.130.10.10">
    <property type="entry name" value="YVTN repeat-like/Quinoprotein amine dehydrogenase"/>
    <property type="match status" value="2"/>
</dbReference>
<comment type="similarity">
    <text evidence="2 6">Belongs to the WD repeat IPI3/WDR18 family.</text>
</comment>
<sequence length="525" mass="55876">MLTEQFVSSVGVPTKAPGSNIAKDAGIFVHEFQPIQAQRAIFKKSATLSNCLAVSSNHIFAAQSGKAVVHVYSREKGNQEAIVPFPEHITSLALACDDSVLVLGTVEGRIFLWETISGRLVTTSQAHLQAVTSLAVEHSSNFLLSASKDSTVHVWSIPALLSFATAGSHNVSPLRTFTSHRGEITSLALGHSASASNIAVSVAKDKTCLVWNYHTNNVLRTYLLPSVPLCLTLDPADRAIYVGYEDGSLQQLDLYAPSSNPQSIHNSTNGTAPVQPPSSSRWQSPDTSHGAALSISLSFDSSIILSGHPSGMILSWDTARGSLQSHILQNALPGPVNNVCFLPVTGFATSNKRTVNTPVVVKPKFGAFDAGDGTVPGNYTLVVEQVGNSSPSSMTSDQLSSFQQSLTHPTFPSALLDEGLSELAAWSNGPITHAVDEKSAGSGEGDDFMALDQTEGTKGQTLEEQNAALKSQIEALRRLQTASFEKIDKIQAEKKALLLKENKRSGKKSPNGKKKTQDSSDDSSD</sequence>
<dbReference type="InterPro" id="IPR045227">
    <property type="entry name" value="WDR18/Ipi3/RID3"/>
</dbReference>
<gene>
    <name evidence="8" type="ORF">R9X50_00446400</name>
</gene>
<comment type="subunit">
    <text evidence="6">Component of the RIX1 complex, composed of IPI1, RIX1/IPI2 and IPI3 in a 1:2:2 stoichiometry. The complex interacts (via RIX1) with MDN1 (via its hexameric AAA ATPase ring) and the pre-60S ribosome particles.</text>
</comment>
<name>A0AAQ3M815_9PEZI</name>
<dbReference type="PROSITE" id="PS50082">
    <property type="entry name" value="WD_REPEATS_2"/>
    <property type="match status" value="2"/>
</dbReference>
<comment type="subcellular location">
    <subcellularLocation>
        <location evidence="6">Nucleus</location>
    </subcellularLocation>
</comment>
<dbReference type="SUPFAM" id="SSF50978">
    <property type="entry name" value="WD40 repeat-like"/>
    <property type="match status" value="1"/>
</dbReference>
<keyword evidence="3 5" id="KW-0853">WD repeat</keyword>
<dbReference type="InterPro" id="IPR015943">
    <property type="entry name" value="WD40/YVTN_repeat-like_dom_sf"/>
</dbReference>
<dbReference type="GO" id="GO:0005656">
    <property type="term" value="C:nuclear pre-replicative complex"/>
    <property type="evidence" value="ECO:0007669"/>
    <property type="project" value="TreeGrafter"/>
</dbReference>
<feature type="region of interest" description="Disordered" evidence="7">
    <location>
        <begin position="500"/>
        <end position="525"/>
    </location>
</feature>
<dbReference type="GO" id="GO:0006261">
    <property type="term" value="P:DNA-templated DNA replication"/>
    <property type="evidence" value="ECO:0007669"/>
    <property type="project" value="TreeGrafter"/>
</dbReference>
<dbReference type="EMBL" id="CP138585">
    <property type="protein sequence ID" value="WPH01616.1"/>
    <property type="molecule type" value="Genomic_DNA"/>
</dbReference>
<dbReference type="GO" id="GO:0120330">
    <property type="term" value="C:rixosome complex"/>
    <property type="evidence" value="ECO:0007669"/>
    <property type="project" value="UniProtKB-UniRule"/>
</dbReference>
<evidence type="ECO:0000256" key="2">
    <source>
        <dbReference type="ARBA" id="ARBA00010143"/>
    </source>
</evidence>
<dbReference type="FunFam" id="2.130.10.10:FF:000929">
    <property type="entry name" value="Ribosomal assembly complex component Ipi3"/>
    <property type="match status" value="1"/>
</dbReference>
<feature type="repeat" description="WD" evidence="5">
    <location>
        <begin position="124"/>
        <end position="157"/>
    </location>
</feature>
<feature type="region of interest" description="Disordered" evidence="7">
    <location>
        <begin position="260"/>
        <end position="287"/>
    </location>
</feature>